<reference evidence="2 3" key="1">
    <citation type="submission" date="2019-12" db="EMBL/GenBank/DDBJ databases">
        <title>Full genome sequence of a Bacillus safensis strain isolated from commercially available natto in Indonesia.</title>
        <authorList>
            <person name="Yoshida M."/>
            <person name="Uomi M."/>
            <person name="Waturangi D."/>
            <person name="Ekaputri J.J."/>
            <person name="Setiamarga D.H.E."/>
        </authorList>
    </citation>
    <scope>NUCLEOTIDE SEQUENCE [LARGE SCALE GENOMIC DNA]</scope>
    <source>
        <strain evidence="2 3">IDN1</strain>
    </source>
</reference>
<sequence>MKWKGMLIGGCALVGLMFMSQTAVSAQTPSLLEQAEKLIGTPYHKGGTDPKRALMHLGLFNMCTRHPKHLICRGR</sequence>
<gene>
    <name evidence="2" type="ORF">BsIDN1_63650</name>
</gene>
<accession>A0A5S9MH00</accession>
<feature type="signal peptide" evidence="1">
    <location>
        <begin position="1"/>
        <end position="25"/>
    </location>
</feature>
<protein>
    <submittedName>
        <fullName evidence="2">Uncharacterized protein</fullName>
    </submittedName>
</protein>
<evidence type="ECO:0000313" key="3">
    <source>
        <dbReference type="Proteomes" id="UP000464658"/>
    </source>
</evidence>
<evidence type="ECO:0000313" key="2">
    <source>
        <dbReference type="EMBL" id="BBP92747.1"/>
    </source>
</evidence>
<keyword evidence="1" id="KW-0732">Signal</keyword>
<dbReference type="EMBL" id="AP021906">
    <property type="protein sequence ID" value="BBP92747.1"/>
    <property type="molecule type" value="Genomic_DNA"/>
</dbReference>
<evidence type="ECO:0000256" key="1">
    <source>
        <dbReference type="SAM" id="SignalP"/>
    </source>
</evidence>
<dbReference type="Proteomes" id="UP000464658">
    <property type="component" value="Chromosome"/>
</dbReference>
<proteinExistence type="predicted"/>
<dbReference type="AlphaFoldDB" id="A0A5S9MH00"/>
<feature type="chain" id="PRO_5039399182" evidence="1">
    <location>
        <begin position="26"/>
        <end position="75"/>
    </location>
</feature>
<name>A0A5S9MH00_BACIA</name>
<organism evidence="2 3">
    <name type="scientific">Bacillus safensis</name>
    <dbReference type="NCBI Taxonomy" id="561879"/>
    <lineage>
        <taxon>Bacteria</taxon>
        <taxon>Bacillati</taxon>
        <taxon>Bacillota</taxon>
        <taxon>Bacilli</taxon>
        <taxon>Bacillales</taxon>
        <taxon>Bacillaceae</taxon>
        <taxon>Bacillus</taxon>
    </lineage>
</organism>